<proteinExistence type="predicted"/>
<evidence type="ECO:0000313" key="2">
    <source>
        <dbReference type="Proteomes" id="UP000790377"/>
    </source>
</evidence>
<accession>A0ACB7ZRI7</accession>
<sequence>GAGISVAAGIPDFRSKQKIPGIPQLGKKKLKDMFQLSMLTQESQKPLFCQFIASLARKTDESEPTLFHELLRVLDRRGVLVRTYTQNIDGLEPKAGLSTYHRSSSRGDLRTDTCVPLHGDLQHVYCQLCNAVEPLSRHQEQLAGGSLPACSSCYHKQESRREAGLRVQTVPTMVPDVVLYGQEHPDADGIARFQTQDLSGARKVDLLLVVGTGMHILGTQRMIRDFAHTVRRDQPPDDPSPRVVYLNLDFRQRKKWEAIFDLWVQADCQAVARAVLDELSSVEGSPEQEVMVPSPRKGVDVRDESSQVGPKKKTQKNKASLVCKVHRKQEKQADSSTVSDFI</sequence>
<gene>
    <name evidence="1" type="ORF">BJ138DRAFT_1021333</name>
</gene>
<dbReference type="Proteomes" id="UP000790377">
    <property type="component" value="Unassembled WGS sequence"/>
</dbReference>
<keyword evidence="2" id="KW-1185">Reference proteome</keyword>
<comment type="caution">
    <text evidence="1">The sequence shown here is derived from an EMBL/GenBank/DDBJ whole genome shotgun (WGS) entry which is preliminary data.</text>
</comment>
<name>A0ACB7ZRI7_9AGAM</name>
<reference evidence="1" key="1">
    <citation type="journal article" date="2021" name="New Phytol.">
        <title>Evolutionary innovations through gain and loss of genes in the ectomycorrhizal Boletales.</title>
        <authorList>
            <person name="Wu G."/>
            <person name="Miyauchi S."/>
            <person name="Morin E."/>
            <person name="Kuo A."/>
            <person name="Drula E."/>
            <person name="Varga T."/>
            <person name="Kohler A."/>
            <person name="Feng B."/>
            <person name="Cao Y."/>
            <person name="Lipzen A."/>
            <person name="Daum C."/>
            <person name="Hundley H."/>
            <person name="Pangilinan J."/>
            <person name="Johnson J."/>
            <person name="Barry K."/>
            <person name="LaButti K."/>
            <person name="Ng V."/>
            <person name="Ahrendt S."/>
            <person name="Min B."/>
            <person name="Choi I.G."/>
            <person name="Park H."/>
            <person name="Plett J.M."/>
            <person name="Magnuson J."/>
            <person name="Spatafora J.W."/>
            <person name="Nagy L.G."/>
            <person name="Henrissat B."/>
            <person name="Grigoriev I.V."/>
            <person name="Yang Z.L."/>
            <person name="Xu J."/>
            <person name="Martin F.M."/>
        </authorList>
    </citation>
    <scope>NUCLEOTIDE SEQUENCE</scope>
    <source>
        <strain evidence="1">ATCC 28755</strain>
    </source>
</reference>
<dbReference type="EMBL" id="MU269363">
    <property type="protein sequence ID" value="KAH7902953.1"/>
    <property type="molecule type" value="Genomic_DNA"/>
</dbReference>
<evidence type="ECO:0000313" key="1">
    <source>
        <dbReference type="EMBL" id="KAH7902953.1"/>
    </source>
</evidence>
<protein>
    <submittedName>
        <fullName evidence="1">DHS-like NAD/FAD-binding domain-containing protein</fullName>
    </submittedName>
</protein>
<feature type="non-terminal residue" evidence="1">
    <location>
        <position position="1"/>
    </location>
</feature>
<organism evidence="1 2">
    <name type="scientific">Hygrophoropsis aurantiaca</name>
    <dbReference type="NCBI Taxonomy" id="72124"/>
    <lineage>
        <taxon>Eukaryota</taxon>
        <taxon>Fungi</taxon>
        <taxon>Dikarya</taxon>
        <taxon>Basidiomycota</taxon>
        <taxon>Agaricomycotina</taxon>
        <taxon>Agaricomycetes</taxon>
        <taxon>Agaricomycetidae</taxon>
        <taxon>Boletales</taxon>
        <taxon>Coniophorineae</taxon>
        <taxon>Hygrophoropsidaceae</taxon>
        <taxon>Hygrophoropsis</taxon>
    </lineage>
</organism>